<dbReference type="Proteomes" id="UP000001225">
    <property type="component" value="Chromosome"/>
</dbReference>
<dbReference type="InterPro" id="IPR002376">
    <property type="entry name" value="Formyl_transf_N"/>
</dbReference>
<dbReference type="HAMAP" id="MF_01930">
    <property type="entry name" value="PurN"/>
    <property type="match status" value="1"/>
</dbReference>
<sequence>MKALADISARRALKRSITTCAMPWQASASSLSRRPEMRVGASSGRWFRAAKYSRGCGSKVMTVGSRPRSRAACRTRARMAWWPRCTPSKLPIVSAQGVRCAGGGADRYRCSEVFTTESLQFWVGSPLEYLILPESSPSSRRLVILISGRGSNMQALVQACREQAWPAEVSAVIASRPDAAGLQWAREQGIATGALYHKDFPSREAFDAALAAAIDQHRPDYVLLAGFMRVLTPAFVNHYAGRLVNIHPSLLPMFPGLHTHAQALATGVRLHGCTVHFVTPVLDHGPIIAQGCVPVLAGDTPETLARRVLQVEHQAYPAAVRWLAEGRVRLTPDQRVEVEGEPQRLFMGGGAA</sequence>
<evidence type="ECO:0000259" key="5">
    <source>
        <dbReference type="Pfam" id="PF00551"/>
    </source>
</evidence>
<dbReference type="Gene3D" id="3.40.50.170">
    <property type="entry name" value="Formyl transferase, N-terminal domain"/>
    <property type="match status" value="1"/>
</dbReference>
<feature type="binding site" evidence="4">
    <location>
        <begin position="150"/>
        <end position="152"/>
    </location>
    <ligand>
        <name>N(1)-(5-phospho-beta-D-ribosyl)glycinamide</name>
        <dbReference type="ChEBI" id="CHEBI:143788"/>
    </ligand>
</feature>
<evidence type="ECO:0000256" key="3">
    <source>
        <dbReference type="ARBA" id="ARBA00022755"/>
    </source>
</evidence>
<accession>A9IRC0</accession>
<protein>
    <recommendedName>
        <fullName evidence="4">Phosphoribosylglycinamide formyltransferase</fullName>
        <ecNumber evidence="4">2.1.2.2</ecNumber>
    </recommendedName>
    <alternativeName>
        <fullName evidence="4">5'-phosphoribosylglycinamide transformylase</fullName>
    </alternativeName>
    <alternativeName>
        <fullName evidence="4">GAR transformylase</fullName>
        <shortName evidence="4">GART</shortName>
    </alternativeName>
</protein>
<reference evidence="6 7" key="1">
    <citation type="journal article" date="2008" name="BMC Genomics">
        <title>The missing link: Bordetella petrii is endowed with both the metabolic versatility of environmental bacteria and virulence traits of pathogenic Bordetellae.</title>
        <authorList>
            <person name="Gross R."/>
            <person name="Guzman C.A."/>
            <person name="Sebaihia M."/>
            <person name="Martins Dos Santos V.A."/>
            <person name="Pieper D.H."/>
            <person name="Koebnik R."/>
            <person name="Lechner M."/>
            <person name="Bartels D."/>
            <person name="Buhrmester J."/>
            <person name="Choudhuri J.V."/>
            <person name="Ebensen T."/>
            <person name="Gaigalat L."/>
            <person name="Herrmann S."/>
            <person name="Khachane A.N."/>
            <person name="Larisch C."/>
            <person name="Link S."/>
            <person name="Linke B."/>
            <person name="Meyer F."/>
            <person name="Mormann S."/>
            <person name="Nakunst D."/>
            <person name="Rueckert C."/>
            <person name="Schneiker-Bekel S."/>
            <person name="Schulze K."/>
            <person name="Vorhoelter F.J."/>
            <person name="Yevsa T."/>
            <person name="Engle J.T."/>
            <person name="Goldman W.E."/>
            <person name="Puehler A."/>
            <person name="Goebel U.B."/>
            <person name="Goesmann A."/>
            <person name="Bloecker H."/>
            <person name="Kaiser O."/>
            <person name="Martinez-Arias R."/>
        </authorList>
    </citation>
    <scope>NUCLEOTIDE SEQUENCE [LARGE SCALE GENOMIC DNA]</scope>
    <source>
        <strain evidence="7">ATCC BAA-461 / DSM 12804 / CCUG 43448 / CIP 107267 / Se-1111R</strain>
    </source>
</reference>
<dbReference type="GO" id="GO:0006189">
    <property type="term" value="P:'de novo' IMP biosynthetic process"/>
    <property type="evidence" value="ECO:0007669"/>
    <property type="project" value="UniProtKB-UniRule"/>
</dbReference>
<dbReference type="EC" id="2.1.2.2" evidence="4"/>
<evidence type="ECO:0000313" key="6">
    <source>
        <dbReference type="EMBL" id="CAP43155.1"/>
    </source>
</evidence>
<dbReference type="STRING" id="94624.Bpet2812"/>
<dbReference type="NCBIfam" id="TIGR00639">
    <property type="entry name" value="PurN"/>
    <property type="match status" value="1"/>
</dbReference>
<feature type="site" description="Raises pKa of active site His" evidence="4">
    <location>
        <position position="283"/>
    </location>
</feature>
<keyword evidence="2 4" id="KW-0808">Transferase</keyword>
<dbReference type="EMBL" id="AM902716">
    <property type="protein sequence ID" value="CAP43155.1"/>
    <property type="molecule type" value="Genomic_DNA"/>
</dbReference>
<comment type="caution">
    <text evidence="4">Lacks conserved residue(s) required for the propagation of feature annotation.</text>
</comment>
<gene>
    <name evidence="4" type="primary">purN</name>
    <name evidence="6" type="ordered locus">Bpet2812</name>
</gene>
<dbReference type="AlphaFoldDB" id="A9IRC0"/>
<comment type="similarity">
    <text evidence="4">Belongs to the GART family.</text>
</comment>
<evidence type="ECO:0000256" key="4">
    <source>
        <dbReference type="HAMAP-Rule" id="MF_01930"/>
    </source>
</evidence>
<keyword evidence="7" id="KW-1185">Reference proteome</keyword>
<dbReference type="CDD" id="cd08645">
    <property type="entry name" value="FMT_core_GART"/>
    <property type="match status" value="1"/>
</dbReference>
<comment type="pathway">
    <text evidence="1 4">Purine metabolism; IMP biosynthesis via de novo pathway; N(2)-formyl-N(1)-(5-phospho-D-ribosyl)glycinamide from N(1)-(5-phospho-D-ribosyl)glycinamide (10-formyl THF route): step 1/1.</text>
</comment>
<proteinExistence type="inferred from homology"/>
<dbReference type="InterPro" id="IPR004607">
    <property type="entry name" value="GART"/>
</dbReference>
<dbReference type="KEGG" id="bpt:Bpet2812"/>
<dbReference type="GO" id="GO:0004644">
    <property type="term" value="F:phosphoribosylglycinamide formyltransferase activity"/>
    <property type="evidence" value="ECO:0007669"/>
    <property type="project" value="UniProtKB-UniRule"/>
</dbReference>
<dbReference type="PANTHER" id="PTHR43369">
    <property type="entry name" value="PHOSPHORIBOSYLGLYCINAMIDE FORMYLTRANSFERASE"/>
    <property type="match status" value="1"/>
</dbReference>
<keyword evidence="3 4" id="KW-0658">Purine biosynthesis</keyword>
<feature type="binding site" evidence="4">
    <location>
        <position position="245"/>
    </location>
    <ligand>
        <name>(6R)-10-formyltetrahydrofolate</name>
        <dbReference type="ChEBI" id="CHEBI:195366"/>
    </ligand>
</feature>
<evidence type="ECO:0000256" key="1">
    <source>
        <dbReference type="ARBA" id="ARBA00005054"/>
    </source>
</evidence>
<dbReference type="Pfam" id="PF00551">
    <property type="entry name" value="Formyl_trans_N"/>
    <property type="match status" value="1"/>
</dbReference>
<comment type="function">
    <text evidence="4">Catalyzes the transfer of a formyl group from 10-formyltetrahydrofolate to 5-phospho-ribosyl-glycinamide (GAR), producing 5-phospho-ribosyl-N-formylglycinamide (FGAR) and tetrahydrofolate.</text>
</comment>
<feature type="active site" description="Proton donor" evidence="4">
    <location>
        <position position="247"/>
    </location>
</feature>
<feature type="domain" description="Formyl transferase N-terminal" evidence="5">
    <location>
        <begin position="141"/>
        <end position="320"/>
    </location>
</feature>
<dbReference type="UniPathway" id="UPA00074">
    <property type="reaction ID" value="UER00126"/>
</dbReference>
<evidence type="ECO:0000256" key="2">
    <source>
        <dbReference type="ARBA" id="ARBA00022679"/>
    </source>
</evidence>
<feature type="binding site" evidence="4">
    <location>
        <position position="203"/>
    </location>
    <ligand>
        <name>(6R)-10-formyltetrahydrofolate</name>
        <dbReference type="ChEBI" id="CHEBI:195366"/>
    </ligand>
</feature>
<dbReference type="InterPro" id="IPR036477">
    <property type="entry name" value="Formyl_transf_N_sf"/>
</dbReference>
<dbReference type="SUPFAM" id="SSF53328">
    <property type="entry name" value="Formyltransferase"/>
    <property type="match status" value="1"/>
</dbReference>
<dbReference type="PANTHER" id="PTHR43369:SF2">
    <property type="entry name" value="PHOSPHORIBOSYLGLYCINAMIDE FORMYLTRANSFERASE"/>
    <property type="match status" value="1"/>
</dbReference>
<dbReference type="GO" id="GO:0005829">
    <property type="term" value="C:cytosol"/>
    <property type="evidence" value="ECO:0007669"/>
    <property type="project" value="TreeGrafter"/>
</dbReference>
<dbReference type="eggNOG" id="COG0299">
    <property type="taxonomic scope" value="Bacteria"/>
</dbReference>
<name>A9IRC0_BORPD</name>
<evidence type="ECO:0000313" key="7">
    <source>
        <dbReference type="Proteomes" id="UP000001225"/>
    </source>
</evidence>
<comment type="catalytic activity">
    <reaction evidence="4">
        <text>N(1)-(5-phospho-beta-D-ribosyl)glycinamide + (6R)-10-formyltetrahydrofolate = N(2)-formyl-N(1)-(5-phospho-beta-D-ribosyl)glycinamide + (6S)-5,6,7,8-tetrahydrofolate + H(+)</text>
        <dbReference type="Rhea" id="RHEA:15053"/>
        <dbReference type="ChEBI" id="CHEBI:15378"/>
        <dbReference type="ChEBI" id="CHEBI:57453"/>
        <dbReference type="ChEBI" id="CHEBI:143788"/>
        <dbReference type="ChEBI" id="CHEBI:147286"/>
        <dbReference type="ChEBI" id="CHEBI:195366"/>
        <dbReference type="EC" id="2.1.2.2"/>
    </reaction>
</comment>
<organism evidence="6 7">
    <name type="scientific">Bordetella petrii (strain ATCC BAA-461 / DSM 12804 / CCUG 43448 / CIP 107267 / Se-1111R)</name>
    <dbReference type="NCBI Taxonomy" id="340100"/>
    <lineage>
        <taxon>Bacteria</taxon>
        <taxon>Pseudomonadati</taxon>
        <taxon>Pseudomonadota</taxon>
        <taxon>Betaproteobacteria</taxon>
        <taxon>Burkholderiales</taxon>
        <taxon>Alcaligenaceae</taxon>
        <taxon>Bordetella</taxon>
    </lineage>
</organism>